<dbReference type="SUPFAM" id="SSF161098">
    <property type="entry name" value="MetI-like"/>
    <property type="match status" value="1"/>
</dbReference>
<evidence type="ECO:0000256" key="4">
    <source>
        <dbReference type="ARBA" id="ARBA00022475"/>
    </source>
</evidence>
<dbReference type="GO" id="GO:0010438">
    <property type="term" value="P:cellular response to sulfur starvation"/>
    <property type="evidence" value="ECO:0007669"/>
    <property type="project" value="TreeGrafter"/>
</dbReference>
<dbReference type="PANTHER" id="PTHR30151:SF25">
    <property type="entry name" value="TAURINE TRANSPORT SYSTEM PERMEASE PROTEIN TAUC"/>
    <property type="match status" value="1"/>
</dbReference>
<keyword evidence="12" id="KW-1185">Reference proteome</keyword>
<feature type="domain" description="ABC transmembrane type-1" evidence="10">
    <location>
        <begin position="105"/>
        <end position="285"/>
    </location>
</feature>
<dbReference type="RefSeq" id="WP_119059964.1">
    <property type="nucleotide sequence ID" value="NZ_QXDF01000001.1"/>
</dbReference>
<evidence type="ECO:0000256" key="1">
    <source>
        <dbReference type="ARBA" id="ARBA00004651"/>
    </source>
</evidence>
<keyword evidence="4" id="KW-1003">Cell membrane</keyword>
<dbReference type="FunFam" id="1.10.3720.10:FF:000003">
    <property type="entry name" value="Aliphatic sulfonate ABC transporter permease"/>
    <property type="match status" value="1"/>
</dbReference>
<evidence type="ECO:0000259" key="10">
    <source>
        <dbReference type="PROSITE" id="PS50928"/>
    </source>
</evidence>
<accession>A0A397Q9T1</accession>
<dbReference type="CDD" id="cd06261">
    <property type="entry name" value="TM_PBP2"/>
    <property type="match status" value="1"/>
</dbReference>
<evidence type="ECO:0000256" key="2">
    <source>
        <dbReference type="ARBA" id="ARBA00009306"/>
    </source>
</evidence>
<feature type="transmembrane region" description="Helical" evidence="9">
    <location>
        <begin position="112"/>
        <end position="134"/>
    </location>
</feature>
<dbReference type="Proteomes" id="UP000266273">
    <property type="component" value="Unassembled WGS sequence"/>
</dbReference>
<keyword evidence="7 9" id="KW-0472">Membrane</keyword>
<reference evidence="11 12" key="1">
    <citation type="submission" date="2018-08" db="EMBL/GenBank/DDBJ databases">
        <title>Genomic Encyclopedia of Archaeal and Bacterial Type Strains, Phase II (KMG-II): from individual species to whole genera.</title>
        <authorList>
            <person name="Goeker M."/>
        </authorList>
    </citation>
    <scope>NUCLEOTIDE SEQUENCE [LARGE SCALE GENOMIC DNA]</scope>
    <source>
        <strain evidence="11 12">DSM 5002</strain>
    </source>
</reference>
<dbReference type="Gene3D" id="1.10.3720.10">
    <property type="entry name" value="MetI-like"/>
    <property type="match status" value="1"/>
</dbReference>
<name>A0A397Q9T1_9HYPH</name>
<dbReference type="PANTHER" id="PTHR30151">
    <property type="entry name" value="ALKANE SULFONATE ABC TRANSPORTER-RELATED, MEMBRANE SUBUNIT"/>
    <property type="match status" value="1"/>
</dbReference>
<comment type="caution">
    <text evidence="11">The sequence shown here is derived from an EMBL/GenBank/DDBJ whole genome shotgun (WGS) entry which is preliminary data.</text>
</comment>
<evidence type="ECO:0000256" key="3">
    <source>
        <dbReference type="ARBA" id="ARBA00022448"/>
    </source>
</evidence>
<dbReference type="OrthoDB" id="7957355at2"/>
<evidence type="ECO:0000313" key="12">
    <source>
        <dbReference type="Proteomes" id="UP000266273"/>
    </source>
</evidence>
<comment type="function">
    <text evidence="8">Probably part of an ABC transporter complex. Probably responsible for the translocation of the substrate across the membrane.</text>
</comment>
<dbReference type="InterPro" id="IPR000515">
    <property type="entry name" value="MetI-like"/>
</dbReference>
<evidence type="ECO:0000256" key="9">
    <source>
        <dbReference type="RuleBase" id="RU363032"/>
    </source>
</evidence>
<dbReference type="Pfam" id="PF00528">
    <property type="entry name" value="BPD_transp_1"/>
    <property type="match status" value="1"/>
</dbReference>
<sequence>MANPDVTTTPLNRGPRPWAALRWISDKFSAGPAKPGDSYGAPGMGNSTGIAVAAAISLFVLWILVTAGESPLIPPLFLPSPLAVWNKFISVGFDGYQGYTLWEHTWASLTRIFGAFFFALVIGIPVGIAMATNRIFRGIFDPPIEFYRPLPPLGYLPLTVIWFGIDETQKLVLLFLAMFAPIVLNTRAGVRSVAIEQIHAAYSLGASRRQILQHVILKGAMPEILTGLRIGIGFGWTTLVAAELVATQEGLGAMIMTASEFLVTDIVVMGIIVIGIIAYLFDLFMRWVERKLVPWKGKV</sequence>
<dbReference type="InterPro" id="IPR035906">
    <property type="entry name" value="MetI-like_sf"/>
</dbReference>
<dbReference type="GO" id="GO:0005886">
    <property type="term" value="C:plasma membrane"/>
    <property type="evidence" value="ECO:0007669"/>
    <property type="project" value="UniProtKB-SubCell"/>
</dbReference>
<keyword evidence="5 9" id="KW-0812">Transmembrane</keyword>
<dbReference type="EMBL" id="QXDF01000001">
    <property type="protein sequence ID" value="RIA55001.1"/>
    <property type="molecule type" value="Genomic_DNA"/>
</dbReference>
<evidence type="ECO:0000256" key="5">
    <source>
        <dbReference type="ARBA" id="ARBA00022692"/>
    </source>
</evidence>
<feature type="transmembrane region" description="Helical" evidence="9">
    <location>
        <begin position="227"/>
        <end position="246"/>
    </location>
</feature>
<keyword evidence="3 9" id="KW-0813">Transport</keyword>
<comment type="subcellular location">
    <subcellularLocation>
        <location evidence="1 9">Cell membrane</location>
        <topology evidence="1 9">Multi-pass membrane protein</topology>
    </subcellularLocation>
</comment>
<feature type="transmembrane region" description="Helical" evidence="9">
    <location>
        <begin position="48"/>
        <end position="68"/>
    </location>
</feature>
<protein>
    <submittedName>
        <fullName evidence="11">Taurine transport system permease protein</fullName>
    </submittedName>
</protein>
<proteinExistence type="inferred from homology"/>
<comment type="similarity">
    <text evidence="2 9">Belongs to the binding-protein-dependent transport system permease family.</text>
</comment>
<organism evidence="11 12">
    <name type="scientific">Dichotomicrobium thermohalophilum</name>
    <dbReference type="NCBI Taxonomy" id="933063"/>
    <lineage>
        <taxon>Bacteria</taxon>
        <taxon>Pseudomonadati</taxon>
        <taxon>Pseudomonadota</taxon>
        <taxon>Alphaproteobacteria</taxon>
        <taxon>Hyphomicrobiales</taxon>
        <taxon>Hyphomicrobiaceae</taxon>
        <taxon>Dichotomicrobium</taxon>
    </lineage>
</organism>
<keyword evidence="6 9" id="KW-1133">Transmembrane helix</keyword>
<evidence type="ECO:0000256" key="7">
    <source>
        <dbReference type="ARBA" id="ARBA00023136"/>
    </source>
</evidence>
<evidence type="ECO:0000313" key="11">
    <source>
        <dbReference type="EMBL" id="RIA55001.1"/>
    </source>
</evidence>
<dbReference type="AlphaFoldDB" id="A0A397Q9T1"/>
<feature type="transmembrane region" description="Helical" evidence="9">
    <location>
        <begin position="266"/>
        <end position="288"/>
    </location>
</feature>
<evidence type="ECO:0000256" key="6">
    <source>
        <dbReference type="ARBA" id="ARBA00022989"/>
    </source>
</evidence>
<evidence type="ECO:0000256" key="8">
    <source>
        <dbReference type="ARBA" id="ARBA00056719"/>
    </source>
</evidence>
<dbReference type="GO" id="GO:0042918">
    <property type="term" value="P:alkanesulfonate transmembrane transport"/>
    <property type="evidence" value="ECO:0007669"/>
    <property type="project" value="UniProtKB-ARBA"/>
</dbReference>
<gene>
    <name evidence="11" type="ORF">BXY53_0051</name>
</gene>
<dbReference type="PROSITE" id="PS50928">
    <property type="entry name" value="ABC_TM1"/>
    <property type="match status" value="1"/>
</dbReference>